<dbReference type="OrthoDB" id="46983at2759"/>
<keyword evidence="2" id="KW-1133">Transmembrane helix</keyword>
<dbReference type="EMBL" id="AGNL01050716">
    <property type="protein sequence ID" value="EJK43737.1"/>
    <property type="molecule type" value="Genomic_DNA"/>
</dbReference>
<evidence type="ECO:0000256" key="1">
    <source>
        <dbReference type="SAM" id="MobiDB-lite"/>
    </source>
</evidence>
<feature type="transmembrane region" description="Helical" evidence="2">
    <location>
        <begin position="95"/>
        <end position="115"/>
    </location>
</feature>
<evidence type="ECO:0000313" key="4">
    <source>
        <dbReference type="Proteomes" id="UP000266841"/>
    </source>
</evidence>
<organism evidence="3 4">
    <name type="scientific">Thalassiosira oceanica</name>
    <name type="common">Marine diatom</name>
    <dbReference type="NCBI Taxonomy" id="159749"/>
    <lineage>
        <taxon>Eukaryota</taxon>
        <taxon>Sar</taxon>
        <taxon>Stramenopiles</taxon>
        <taxon>Ochrophyta</taxon>
        <taxon>Bacillariophyta</taxon>
        <taxon>Coscinodiscophyceae</taxon>
        <taxon>Thalassiosirophycidae</taxon>
        <taxon>Thalassiosirales</taxon>
        <taxon>Thalassiosiraceae</taxon>
        <taxon>Thalassiosira</taxon>
    </lineage>
</organism>
<dbReference type="AlphaFoldDB" id="K0RBB2"/>
<feature type="region of interest" description="Disordered" evidence="1">
    <location>
        <begin position="282"/>
        <end position="301"/>
    </location>
</feature>
<dbReference type="Proteomes" id="UP000266841">
    <property type="component" value="Unassembled WGS sequence"/>
</dbReference>
<dbReference type="PANTHER" id="PTHR40535:SF1">
    <property type="entry name" value="CHROMOSOME UNDETERMINED SCAFFOLD_9, WHOLE GENOME SHOTGUN SEQUENCE"/>
    <property type="match status" value="1"/>
</dbReference>
<gene>
    <name evidence="3" type="ORF">THAOC_37787</name>
</gene>
<evidence type="ECO:0000256" key="2">
    <source>
        <dbReference type="SAM" id="Phobius"/>
    </source>
</evidence>
<feature type="compositionally biased region" description="Basic and acidic residues" evidence="1">
    <location>
        <begin position="282"/>
        <end position="296"/>
    </location>
</feature>
<feature type="transmembrane region" description="Helical" evidence="2">
    <location>
        <begin position="121"/>
        <end position="142"/>
    </location>
</feature>
<comment type="caution">
    <text evidence="3">The sequence shown here is derived from an EMBL/GenBank/DDBJ whole genome shotgun (WGS) entry which is preliminary data.</text>
</comment>
<proteinExistence type="predicted"/>
<evidence type="ECO:0000313" key="3">
    <source>
        <dbReference type="EMBL" id="EJK43737.1"/>
    </source>
</evidence>
<dbReference type="eggNOG" id="ENOG502SD7K">
    <property type="taxonomic scope" value="Eukaryota"/>
</dbReference>
<keyword evidence="4" id="KW-1185">Reference proteome</keyword>
<sequence>MRNNMQPRLLAGDDTSTYTDDWYDENYDQTVDYQQIVSASIAAAVAWNVLVITLEVNDFRHRLKSVFIAIDESADRTQRYVASLVAIRLGLRDALIDWALLYAVGYSFVAGFTYHDADPNSVYVIWGVSIMVSAGMTGTMALKVPQWLGSYRKCAAGYIRHGPRGLDERNDGGIIAQRLSLFGPAGSLDASQYVKRKRRIAVGAATFFTLVSSLLFAYGLYTIDFVWGWSFNSSQLKIWLVAFFSWLGVMLFLQGLQYWEQGQIRKLEDDNEELMAQLFDRTERGSDHESERDNDHNSPCGAQESIAAAVQGESITASSNGRSFATSALEEPLLSPVLTSRRTISVQSVNDDSYLYSSVYFDRVKILSAEKHENIEHSTLLRNSAHETAGEGSATVFDSVLLLENNDPKQMYQSILDKETPLESPKWYRRVYDASPIGPALYCAKLHFGCCKKSGRGESSDTIKTCVHQFWYIIIKILVVAINLLALYVAVVACGATWQIKRTIRKLPYVDQTIYAHMNEGPVCAFDEKCGNIDIYPNETVADLTNHTIAHCGPCGKCSGWSDLELQYSTRHDLAERAQACATKEMFKGKEALQQCLVNDIGWTWKCAGCWADSIKCSSQHCIFIYLQSLWINAAGDFDVSPDQITSATCSEANCEAGNPGDFVACSGANRRRMNITSDIARPGTQQCAIVGIPDNDWGAFFDPPCPSE</sequence>
<protein>
    <submittedName>
        <fullName evidence="3">Uncharacterized protein</fullName>
    </submittedName>
</protein>
<keyword evidence="2" id="KW-0472">Membrane</keyword>
<accession>K0RBB2</accession>
<reference evidence="3 4" key="1">
    <citation type="journal article" date="2012" name="Genome Biol.">
        <title>Genome and low-iron response of an oceanic diatom adapted to chronic iron limitation.</title>
        <authorList>
            <person name="Lommer M."/>
            <person name="Specht M."/>
            <person name="Roy A.S."/>
            <person name="Kraemer L."/>
            <person name="Andreson R."/>
            <person name="Gutowska M.A."/>
            <person name="Wolf J."/>
            <person name="Bergner S.V."/>
            <person name="Schilhabel M.B."/>
            <person name="Klostermeier U.C."/>
            <person name="Beiko R.G."/>
            <person name="Rosenstiel P."/>
            <person name="Hippler M."/>
            <person name="Laroche J."/>
        </authorList>
    </citation>
    <scope>NUCLEOTIDE SEQUENCE [LARGE SCALE GENOMIC DNA]</scope>
    <source>
        <strain evidence="3 4">CCMP1005</strain>
    </source>
</reference>
<feature type="transmembrane region" description="Helical" evidence="2">
    <location>
        <begin position="470"/>
        <end position="498"/>
    </location>
</feature>
<keyword evidence="2" id="KW-0812">Transmembrane</keyword>
<name>K0RBB2_THAOC</name>
<dbReference type="PANTHER" id="PTHR40535">
    <property type="entry name" value="CHROMOSOME UNDETERMINED SCAFFOLD_9, WHOLE GENOME SHOTGUN SEQUENCE"/>
    <property type="match status" value="1"/>
</dbReference>
<feature type="transmembrane region" description="Helical" evidence="2">
    <location>
        <begin position="200"/>
        <end position="218"/>
    </location>
</feature>
<feature type="transmembrane region" description="Helical" evidence="2">
    <location>
        <begin position="238"/>
        <end position="256"/>
    </location>
</feature>